<keyword evidence="2" id="KW-1185">Reference proteome</keyword>
<evidence type="ECO:0000313" key="1">
    <source>
        <dbReference type="EMBL" id="KZV95374.1"/>
    </source>
</evidence>
<reference evidence="1 2" key="1">
    <citation type="journal article" date="2016" name="Mol. Biol. Evol.">
        <title>Comparative Genomics of Early-Diverging Mushroom-Forming Fungi Provides Insights into the Origins of Lignocellulose Decay Capabilities.</title>
        <authorList>
            <person name="Nagy L.G."/>
            <person name="Riley R."/>
            <person name="Tritt A."/>
            <person name="Adam C."/>
            <person name="Daum C."/>
            <person name="Floudas D."/>
            <person name="Sun H."/>
            <person name="Yadav J.S."/>
            <person name="Pangilinan J."/>
            <person name="Larsson K.H."/>
            <person name="Matsuura K."/>
            <person name="Barry K."/>
            <person name="Labutti K."/>
            <person name="Kuo R."/>
            <person name="Ohm R.A."/>
            <person name="Bhattacharya S.S."/>
            <person name="Shirouzu T."/>
            <person name="Yoshinaga Y."/>
            <person name="Martin F.M."/>
            <person name="Grigoriev I.V."/>
            <person name="Hibbett D.S."/>
        </authorList>
    </citation>
    <scope>NUCLEOTIDE SEQUENCE [LARGE SCALE GENOMIC DNA]</scope>
    <source>
        <strain evidence="1 2">HHB12029</strain>
    </source>
</reference>
<protein>
    <recommendedName>
        <fullName evidence="3">F-box domain-containing protein</fullName>
    </recommendedName>
</protein>
<dbReference type="Proteomes" id="UP000077266">
    <property type="component" value="Unassembled WGS sequence"/>
</dbReference>
<name>A0A165JV39_EXIGL</name>
<gene>
    <name evidence="1" type="ORF">EXIGLDRAFT_766288</name>
</gene>
<evidence type="ECO:0000313" key="2">
    <source>
        <dbReference type="Proteomes" id="UP000077266"/>
    </source>
</evidence>
<dbReference type="EMBL" id="KV425958">
    <property type="protein sequence ID" value="KZV95374.1"/>
    <property type="molecule type" value="Genomic_DNA"/>
</dbReference>
<proteinExistence type="predicted"/>
<accession>A0A165JV39</accession>
<sequence>MLTIANCLKEEHSDNRAETLISLSTTSRGIRAAVWPLLTHTLAVPIAKNEHFATLRQRGIQLPTRTLLLAVSPVSPHDLSSALLSFNSLSSLALVSLGPSFLNNGLCVSNTALTFNGILGIHSLQHTILRLSVACNLVDEMRIDRLRLHSFQNLTHLRLAIQADTLRIDATFALPQTLHTLSISPAITIALAPLDLPLPALKALEVVETDSSSVTWYTGDPTWVFPPPREVPLGAFSSAFARLLAQHTALSTVSVERISVSLEMLAAFRLLPDLQTLGLHPKSYTCRSPNDALPVHDCIDLFASTILPHLKSLRVLHIGALFHTDYPLEDLKRAAPSALHILAFGPCATADHLPLKPGPPPKCAAHPFSWAWDELEDIPLWTD</sequence>
<organism evidence="1 2">
    <name type="scientific">Exidia glandulosa HHB12029</name>
    <dbReference type="NCBI Taxonomy" id="1314781"/>
    <lineage>
        <taxon>Eukaryota</taxon>
        <taxon>Fungi</taxon>
        <taxon>Dikarya</taxon>
        <taxon>Basidiomycota</taxon>
        <taxon>Agaricomycotina</taxon>
        <taxon>Agaricomycetes</taxon>
        <taxon>Auriculariales</taxon>
        <taxon>Exidiaceae</taxon>
        <taxon>Exidia</taxon>
    </lineage>
</organism>
<dbReference type="AlphaFoldDB" id="A0A165JV39"/>
<dbReference type="InParanoid" id="A0A165JV39"/>
<evidence type="ECO:0008006" key="3">
    <source>
        <dbReference type="Google" id="ProtNLM"/>
    </source>
</evidence>